<sequence length="395" mass="42923">MEKIQKFVALGFTVAFTVLAVVSAAGHATASETRSACKQVEADGKRMYLTSSLTLNDNHTGCVEGRNVIDFMTEEAALTYTNELRAAEQTSSLMLCTIIGTGVSVSSPVLGPIAGFVCSRIAFDTREQLRAGDRVVELVSSCSFGGGGGMETLNIKVALRMTDAGPRLVYLAAPLGKLPDKDVLEKIIAEEMEKFAAKDSAPETCAEDTGKPAPAGQEEAQKAALLDGRYSWEAEFYNKDAEERHVETCEASVGGTTVHVSYTYKSDKYLHTRLDLTLTGHYWPEDANDMHSEVASNKAHVNFELGEISGTWTLFRDGWGNEEKKVEDVKGTDDRYWFFRTQDGGKTYALRWAASRFSGDTFSGDASGDCLFDPDNPGRDGAIGHKVTIARTSNP</sequence>
<evidence type="ECO:0000313" key="3">
    <source>
        <dbReference type="EMBL" id="MYM57103.1"/>
    </source>
</evidence>
<organism evidence="3 4">
    <name type="scientific">Thalassovita mangrovi</name>
    <dbReference type="NCBI Taxonomy" id="2692236"/>
    <lineage>
        <taxon>Bacteria</taxon>
        <taxon>Pseudomonadati</taxon>
        <taxon>Pseudomonadota</taxon>
        <taxon>Alphaproteobacteria</taxon>
        <taxon>Rhodobacterales</taxon>
        <taxon>Roseobacteraceae</taxon>
        <taxon>Thalassovita</taxon>
    </lineage>
</organism>
<feature type="chain" id="PRO_5026741132" evidence="2">
    <location>
        <begin position="21"/>
        <end position="395"/>
    </location>
</feature>
<protein>
    <submittedName>
        <fullName evidence="3">Uncharacterized protein</fullName>
    </submittedName>
</protein>
<comment type="caution">
    <text evidence="3">The sequence shown here is derived from an EMBL/GenBank/DDBJ whole genome shotgun (WGS) entry which is preliminary data.</text>
</comment>
<name>A0A6L8LNG2_9RHOB</name>
<evidence type="ECO:0000313" key="4">
    <source>
        <dbReference type="Proteomes" id="UP000479043"/>
    </source>
</evidence>
<accession>A0A6L8LNG2</accession>
<keyword evidence="2" id="KW-0732">Signal</keyword>
<dbReference type="Proteomes" id="UP000479043">
    <property type="component" value="Unassembled WGS sequence"/>
</dbReference>
<evidence type="ECO:0000256" key="2">
    <source>
        <dbReference type="SAM" id="SignalP"/>
    </source>
</evidence>
<feature type="signal peptide" evidence="2">
    <location>
        <begin position="1"/>
        <end position="20"/>
    </location>
</feature>
<keyword evidence="4" id="KW-1185">Reference proteome</keyword>
<proteinExistence type="predicted"/>
<dbReference type="EMBL" id="WWEN01000009">
    <property type="protein sequence ID" value="MYM57103.1"/>
    <property type="molecule type" value="Genomic_DNA"/>
</dbReference>
<dbReference type="AlphaFoldDB" id="A0A6L8LNG2"/>
<evidence type="ECO:0000256" key="1">
    <source>
        <dbReference type="SAM" id="MobiDB-lite"/>
    </source>
</evidence>
<gene>
    <name evidence="3" type="ORF">GR167_17435</name>
</gene>
<reference evidence="3 4" key="1">
    <citation type="submission" date="2020-01" db="EMBL/GenBank/DDBJ databases">
        <authorList>
            <person name="Chen S."/>
        </authorList>
    </citation>
    <scope>NUCLEOTIDE SEQUENCE [LARGE SCALE GENOMIC DNA]</scope>
    <source>
        <strain evidence="3 4">GS-10</strain>
    </source>
</reference>
<dbReference type="RefSeq" id="WP_160975014.1">
    <property type="nucleotide sequence ID" value="NZ_WWEN01000009.1"/>
</dbReference>
<feature type="region of interest" description="Disordered" evidence="1">
    <location>
        <begin position="199"/>
        <end position="219"/>
    </location>
</feature>